<name>A0AAD6PYA7_9ROSI</name>
<sequence length="43" mass="4782">MGGNLLAFHVMINNPDKMLLVLTGRGSPAPGSRREFVFLHLHH</sequence>
<evidence type="ECO:0000313" key="2">
    <source>
        <dbReference type="Proteomes" id="UP001164929"/>
    </source>
</evidence>
<dbReference type="EMBL" id="JAQIZT010000014">
    <property type="protein sequence ID" value="KAJ6972189.1"/>
    <property type="molecule type" value="Genomic_DNA"/>
</dbReference>
<proteinExistence type="predicted"/>
<keyword evidence="2" id="KW-1185">Reference proteome</keyword>
<comment type="caution">
    <text evidence="1">The sequence shown here is derived from an EMBL/GenBank/DDBJ whole genome shotgun (WGS) entry which is preliminary data.</text>
</comment>
<evidence type="ECO:0000313" key="1">
    <source>
        <dbReference type="EMBL" id="KAJ6972189.1"/>
    </source>
</evidence>
<reference evidence="1" key="1">
    <citation type="journal article" date="2023" name="Mol. Ecol. Resour.">
        <title>Chromosome-level genome assembly of a triploid poplar Populus alba 'Berolinensis'.</title>
        <authorList>
            <person name="Chen S."/>
            <person name="Yu Y."/>
            <person name="Wang X."/>
            <person name="Wang S."/>
            <person name="Zhang T."/>
            <person name="Zhou Y."/>
            <person name="He R."/>
            <person name="Meng N."/>
            <person name="Wang Y."/>
            <person name="Liu W."/>
            <person name="Liu Z."/>
            <person name="Liu J."/>
            <person name="Guo Q."/>
            <person name="Huang H."/>
            <person name="Sederoff R.R."/>
            <person name="Wang G."/>
            <person name="Qu G."/>
            <person name="Chen S."/>
        </authorList>
    </citation>
    <scope>NUCLEOTIDE SEQUENCE</scope>
    <source>
        <strain evidence="1">SC-2020</strain>
    </source>
</reference>
<accession>A0AAD6PYA7</accession>
<gene>
    <name evidence="1" type="ORF">NC653_032694</name>
</gene>
<dbReference type="AlphaFoldDB" id="A0AAD6PYA7"/>
<dbReference type="Proteomes" id="UP001164929">
    <property type="component" value="Chromosome 14"/>
</dbReference>
<organism evidence="1 2">
    <name type="scientific">Populus alba x Populus x berolinensis</name>
    <dbReference type="NCBI Taxonomy" id="444605"/>
    <lineage>
        <taxon>Eukaryota</taxon>
        <taxon>Viridiplantae</taxon>
        <taxon>Streptophyta</taxon>
        <taxon>Embryophyta</taxon>
        <taxon>Tracheophyta</taxon>
        <taxon>Spermatophyta</taxon>
        <taxon>Magnoliopsida</taxon>
        <taxon>eudicotyledons</taxon>
        <taxon>Gunneridae</taxon>
        <taxon>Pentapetalae</taxon>
        <taxon>rosids</taxon>
        <taxon>fabids</taxon>
        <taxon>Malpighiales</taxon>
        <taxon>Salicaceae</taxon>
        <taxon>Saliceae</taxon>
        <taxon>Populus</taxon>
    </lineage>
</organism>
<protein>
    <submittedName>
        <fullName evidence="1">Uncharacterized protein</fullName>
    </submittedName>
</protein>